<proteinExistence type="predicted"/>
<dbReference type="Proteomes" id="UP000790347">
    <property type="component" value="Unassembled WGS sequence"/>
</dbReference>
<comment type="caution">
    <text evidence="1">The sequence shown here is derived from an EMBL/GenBank/DDBJ whole genome shotgun (WGS) entry which is preliminary data.</text>
</comment>
<evidence type="ECO:0000313" key="2">
    <source>
        <dbReference type="Proteomes" id="UP000790347"/>
    </source>
</evidence>
<keyword evidence="2" id="KW-1185">Reference proteome</keyword>
<reference evidence="1" key="1">
    <citation type="submission" date="2013-05" db="EMBL/GenBank/DDBJ databases">
        <authorList>
            <person name="Yim A.K.Y."/>
            <person name="Chan T.F."/>
            <person name="Ji K.M."/>
            <person name="Liu X.Y."/>
            <person name="Zhou J.W."/>
            <person name="Li R.Q."/>
            <person name="Yang K.Y."/>
            <person name="Li J."/>
            <person name="Li M."/>
            <person name="Law P.T.W."/>
            <person name="Wu Y.L."/>
            <person name="Cai Z.L."/>
            <person name="Qin H."/>
            <person name="Bao Y."/>
            <person name="Leung R.K.K."/>
            <person name="Ng P.K.S."/>
            <person name="Zou J."/>
            <person name="Zhong X.J."/>
            <person name="Ran P.X."/>
            <person name="Zhong N.S."/>
            <person name="Liu Z.G."/>
            <person name="Tsui S.K.W."/>
        </authorList>
    </citation>
    <scope>NUCLEOTIDE SEQUENCE</scope>
    <source>
        <strain evidence="1">Derf</strain>
        <tissue evidence="1">Whole organism</tissue>
    </source>
</reference>
<protein>
    <submittedName>
        <fullName evidence="1">Uncharacterized protein</fullName>
    </submittedName>
</protein>
<evidence type="ECO:0000313" key="1">
    <source>
        <dbReference type="EMBL" id="KAH9521993.1"/>
    </source>
</evidence>
<accession>A0A922L7B0</accession>
<reference evidence="1" key="2">
    <citation type="journal article" date="2022" name="Res Sq">
        <title>Comparative Genomics Reveals Insights into the Divergent Evolution of Astigmatic Mites and Household Pest Adaptations.</title>
        <authorList>
            <person name="Xiong Q."/>
            <person name="Wan A.T.-Y."/>
            <person name="Liu X.-Y."/>
            <person name="Fung C.S.-H."/>
            <person name="Xiao X."/>
            <person name="Malainual N."/>
            <person name="Hou J."/>
            <person name="Wang L."/>
            <person name="Wang M."/>
            <person name="Yang K."/>
            <person name="Cui Y."/>
            <person name="Leung E."/>
            <person name="Nong W."/>
            <person name="Shin S.-K."/>
            <person name="Au S."/>
            <person name="Jeong K.Y."/>
            <person name="Chew F.T."/>
            <person name="Hui J."/>
            <person name="Leung T.F."/>
            <person name="Tungtrongchitr A."/>
            <person name="Zhong N."/>
            <person name="Liu Z."/>
            <person name="Tsui S."/>
        </authorList>
    </citation>
    <scope>NUCLEOTIDE SEQUENCE</scope>
    <source>
        <strain evidence="1">Derf</strain>
        <tissue evidence="1">Whole organism</tissue>
    </source>
</reference>
<sequence>MVVTNNKLLTFIKNVVTDVVVVVDGCGGGCDMNFGTDNNDDDEKTLSLPSLMANNDDGCSVKNDVVGGCL</sequence>
<name>A0A922L7B0_DERFA</name>
<dbReference type="AlphaFoldDB" id="A0A922L7B0"/>
<gene>
    <name evidence="1" type="ORF">DERF_005597</name>
</gene>
<dbReference type="EMBL" id="ASGP02000002">
    <property type="protein sequence ID" value="KAH9521993.1"/>
    <property type="molecule type" value="Genomic_DNA"/>
</dbReference>
<organism evidence="1 2">
    <name type="scientific">Dermatophagoides farinae</name>
    <name type="common">American house dust mite</name>
    <dbReference type="NCBI Taxonomy" id="6954"/>
    <lineage>
        <taxon>Eukaryota</taxon>
        <taxon>Metazoa</taxon>
        <taxon>Ecdysozoa</taxon>
        <taxon>Arthropoda</taxon>
        <taxon>Chelicerata</taxon>
        <taxon>Arachnida</taxon>
        <taxon>Acari</taxon>
        <taxon>Acariformes</taxon>
        <taxon>Sarcoptiformes</taxon>
        <taxon>Astigmata</taxon>
        <taxon>Psoroptidia</taxon>
        <taxon>Analgoidea</taxon>
        <taxon>Pyroglyphidae</taxon>
        <taxon>Dermatophagoidinae</taxon>
        <taxon>Dermatophagoides</taxon>
    </lineage>
</organism>